<organism evidence="2 3">
    <name type="scientific">Pedobacter planticolens</name>
    <dbReference type="NCBI Taxonomy" id="2679964"/>
    <lineage>
        <taxon>Bacteria</taxon>
        <taxon>Pseudomonadati</taxon>
        <taxon>Bacteroidota</taxon>
        <taxon>Sphingobacteriia</taxon>
        <taxon>Sphingobacteriales</taxon>
        <taxon>Sphingobacteriaceae</taxon>
        <taxon>Pedobacter</taxon>
    </lineage>
</organism>
<gene>
    <name evidence="2" type="ORF">GM921_00500</name>
</gene>
<name>A0A923DXS0_9SPHI</name>
<reference evidence="2" key="1">
    <citation type="submission" date="2019-11" db="EMBL/GenBank/DDBJ databases">
        <title>Description of Pedobacter sp. LMG 31464T.</title>
        <authorList>
            <person name="Carlier A."/>
            <person name="Qi S."/>
            <person name="Vandamme P."/>
        </authorList>
    </citation>
    <scope>NUCLEOTIDE SEQUENCE</scope>
    <source>
        <strain evidence="2">LMG 31464</strain>
    </source>
</reference>
<feature type="transmembrane region" description="Helical" evidence="1">
    <location>
        <begin position="99"/>
        <end position="125"/>
    </location>
</feature>
<keyword evidence="1" id="KW-1133">Transmembrane helix</keyword>
<keyword evidence="3" id="KW-1185">Reference proteome</keyword>
<sequence length="128" mass="14756">MLFRFYENLISATLVIQQKIFRFYSIGSAYRVVEIIIGITAFLLSAAGYKYIGFNPLISIISLALLFYSGLFLYYKKPISSDEERLICEFKRKKKPIKLAFVGFIFILLILTPVAIVTAIIFNYFNII</sequence>
<dbReference type="AlphaFoldDB" id="A0A923DXS0"/>
<dbReference type="EMBL" id="WNXD01000001">
    <property type="protein sequence ID" value="MBB2143949.1"/>
    <property type="molecule type" value="Genomic_DNA"/>
</dbReference>
<evidence type="ECO:0000313" key="3">
    <source>
        <dbReference type="Proteomes" id="UP000601055"/>
    </source>
</evidence>
<dbReference type="RefSeq" id="WP_182920654.1">
    <property type="nucleotide sequence ID" value="NZ_WNXD01000001.1"/>
</dbReference>
<evidence type="ECO:0000256" key="1">
    <source>
        <dbReference type="SAM" id="Phobius"/>
    </source>
</evidence>
<comment type="caution">
    <text evidence="2">The sequence shown here is derived from an EMBL/GenBank/DDBJ whole genome shotgun (WGS) entry which is preliminary data.</text>
</comment>
<accession>A0A923DXS0</accession>
<feature type="transmembrane region" description="Helical" evidence="1">
    <location>
        <begin position="57"/>
        <end position="75"/>
    </location>
</feature>
<protein>
    <submittedName>
        <fullName evidence="2">Uncharacterized protein</fullName>
    </submittedName>
</protein>
<evidence type="ECO:0000313" key="2">
    <source>
        <dbReference type="EMBL" id="MBB2143949.1"/>
    </source>
</evidence>
<dbReference type="Proteomes" id="UP000601055">
    <property type="component" value="Unassembled WGS sequence"/>
</dbReference>
<keyword evidence="1" id="KW-0812">Transmembrane</keyword>
<proteinExistence type="predicted"/>
<keyword evidence="1" id="KW-0472">Membrane</keyword>
<feature type="transmembrane region" description="Helical" evidence="1">
    <location>
        <begin position="29"/>
        <end position="51"/>
    </location>
</feature>